<dbReference type="GO" id="GO:0005886">
    <property type="term" value="C:plasma membrane"/>
    <property type="evidence" value="ECO:0007669"/>
    <property type="project" value="TreeGrafter"/>
</dbReference>
<evidence type="ECO:0000256" key="2">
    <source>
        <dbReference type="ARBA" id="ARBA00022692"/>
    </source>
</evidence>
<dbReference type="Pfam" id="PF00001">
    <property type="entry name" value="7tm_1"/>
    <property type="match status" value="1"/>
</dbReference>
<sequence>MMNGVMETLHILNRSFNSNMSNGGHVNVTYGIPEEFQYTLLGMYGVTSLVVLLGNGMVCYTTVKIHSFRTVTNFFIVSLAVTDIVMTISCVPFSILSNLFFHYWPFWDILCPIVVFAQLVSVLLRSFMLVAMTCDRYHVARKPMKPRLLTKCRAKLLVVLICALSCLISLPTFLYSKIKYMPYEPGSKGLCLELWPDEFVRSIYGVFIMLIQYFIPLIIMAVTYIHIGIIVWVKQTPGEAYPFRDERLAISKKKTIKMIIVVVTAYLLSWLPLHVITIVGDLDQSIFDADYIHMTWLTAHWLAFSNSGAKMEENLKLIFSQTTRVSLIQRNPVLQTVDFCRRFVYDADDHVRKGGNIDSIEIHWCVDI</sequence>
<keyword evidence="2 8" id="KW-0812">Transmembrane</keyword>
<dbReference type="PANTHER" id="PTHR24235">
    <property type="entry name" value="NEUROPEPTIDE Y RECEPTOR"/>
    <property type="match status" value="1"/>
</dbReference>
<dbReference type="GO" id="GO:0043005">
    <property type="term" value="C:neuron projection"/>
    <property type="evidence" value="ECO:0007669"/>
    <property type="project" value="TreeGrafter"/>
</dbReference>
<dbReference type="PROSITE" id="PS50262">
    <property type="entry name" value="G_PROTEIN_RECEP_F1_2"/>
    <property type="match status" value="1"/>
</dbReference>
<comment type="caution">
    <text evidence="10">The sequence shown here is derived from an EMBL/GenBank/DDBJ whole genome shotgun (WGS) entry which is preliminary data.</text>
</comment>
<name>A0A210R663_MIZYE</name>
<evidence type="ECO:0000256" key="8">
    <source>
        <dbReference type="SAM" id="Phobius"/>
    </source>
</evidence>
<dbReference type="InterPro" id="IPR017452">
    <property type="entry name" value="GPCR_Rhodpsn_7TM"/>
</dbReference>
<keyword evidence="7" id="KW-0807">Transducer</keyword>
<evidence type="ECO:0000256" key="7">
    <source>
        <dbReference type="ARBA" id="ARBA00023224"/>
    </source>
</evidence>
<proteinExistence type="predicted"/>
<evidence type="ECO:0000313" key="10">
    <source>
        <dbReference type="EMBL" id="OWF56537.1"/>
    </source>
</evidence>
<dbReference type="InterPro" id="IPR000276">
    <property type="entry name" value="GPCR_Rhodpsn"/>
</dbReference>
<evidence type="ECO:0000256" key="6">
    <source>
        <dbReference type="ARBA" id="ARBA00023170"/>
    </source>
</evidence>
<evidence type="ECO:0000256" key="5">
    <source>
        <dbReference type="ARBA" id="ARBA00023136"/>
    </source>
</evidence>
<feature type="transmembrane region" description="Helical" evidence="8">
    <location>
        <begin position="75"/>
        <end position="101"/>
    </location>
</feature>
<evidence type="ECO:0000313" key="11">
    <source>
        <dbReference type="Proteomes" id="UP000242188"/>
    </source>
</evidence>
<comment type="subcellular location">
    <subcellularLocation>
        <location evidence="1">Membrane</location>
        <topology evidence="1">Multi-pass membrane protein</topology>
    </subcellularLocation>
</comment>
<dbReference type="Gene3D" id="1.20.1070.10">
    <property type="entry name" value="Rhodopsin 7-helix transmembrane proteins"/>
    <property type="match status" value="1"/>
</dbReference>
<evidence type="ECO:0000259" key="9">
    <source>
        <dbReference type="PROSITE" id="PS50262"/>
    </source>
</evidence>
<dbReference type="AlphaFoldDB" id="A0A210R663"/>
<keyword evidence="4" id="KW-0297">G-protein coupled receptor</keyword>
<evidence type="ECO:0000256" key="1">
    <source>
        <dbReference type="ARBA" id="ARBA00004141"/>
    </source>
</evidence>
<gene>
    <name evidence="10" type="ORF">KP79_PYT05835</name>
</gene>
<keyword evidence="3 8" id="KW-1133">Transmembrane helix</keyword>
<accession>A0A210R663</accession>
<keyword evidence="11" id="KW-1185">Reference proteome</keyword>
<feature type="domain" description="G-protein coupled receptors family 1 profile" evidence="9">
    <location>
        <begin position="54"/>
        <end position="307"/>
    </location>
</feature>
<dbReference type="Proteomes" id="UP000242188">
    <property type="component" value="Unassembled WGS sequence"/>
</dbReference>
<feature type="transmembrane region" description="Helical" evidence="8">
    <location>
        <begin position="203"/>
        <end position="233"/>
    </location>
</feature>
<dbReference type="OrthoDB" id="10053194at2759"/>
<keyword evidence="5 8" id="KW-0472">Membrane</keyword>
<organism evidence="10 11">
    <name type="scientific">Mizuhopecten yessoensis</name>
    <name type="common">Japanese scallop</name>
    <name type="synonym">Patinopecten yessoensis</name>
    <dbReference type="NCBI Taxonomy" id="6573"/>
    <lineage>
        <taxon>Eukaryota</taxon>
        <taxon>Metazoa</taxon>
        <taxon>Spiralia</taxon>
        <taxon>Lophotrochozoa</taxon>
        <taxon>Mollusca</taxon>
        <taxon>Bivalvia</taxon>
        <taxon>Autobranchia</taxon>
        <taxon>Pteriomorphia</taxon>
        <taxon>Pectinida</taxon>
        <taxon>Pectinoidea</taxon>
        <taxon>Pectinidae</taxon>
        <taxon>Mizuhopecten</taxon>
    </lineage>
</organism>
<feature type="transmembrane region" description="Helical" evidence="8">
    <location>
        <begin position="41"/>
        <end position="63"/>
    </location>
</feature>
<dbReference type="GO" id="GO:0008188">
    <property type="term" value="F:neuropeptide receptor activity"/>
    <property type="evidence" value="ECO:0007669"/>
    <property type="project" value="TreeGrafter"/>
</dbReference>
<feature type="transmembrane region" description="Helical" evidence="8">
    <location>
        <begin position="113"/>
        <end position="134"/>
    </location>
</feature>
<protein>
    <submittedName>
        <fullName evidence="10">Neuropeptide Y receptor</fullName>
    </submittedName>
</protein>
<dbReference type="GO" id="GO:0042923">
    <property type="term" value="F:neuropeptide binding"/>
    <property type="evidence" value="ECO:0007669"/>
    <property type="project" value="TreeGrafter"/>
</dbReference>
<dbReference type="PANTHER" id="PTHR24235:SF29">
    <property type="entry name" value="GH23382P"/>
    <property type="match status" value="1"/>
</dbReference>
<dbReference type="PRINTS" id="PR00237">
    <property type="entry name" value="GPCRRHODOPSN"/>
</dbReference>
<dbReference type="SUPFAM" id="SSF81321">
    <property type="entry name" value="Family A G protein-coupled receptor-like"/>
    <property type="match status" value="1"/>
</dbReference>
<evidence type="ECO:0000256" key="4">
    <source>
        <dbReference type="ARBA" id="ARBA00023040"/>
    </source>
</evidence>
<feature type="transmembrane region" description="Helical" evidence="8">
    <location>
        <begin position="254"/>
        <end position="273"/>
    </location>
</feature>
<evidence type="ECO:0000256" key="3">
    <source>
        <dbReference type="ARBA" id="ARBA00022989"/>
    </source>
</evidence>
<feature type="transmembrane region" description="Helical" evidence="8">
    <location>
        <begin position="154"/>
        <end position="175"/>
    </location>
</feature>
<keyword evidence="6 10" id="KW-0675">Receptor</keyword>
<dbReference type="EMBL" id="NEDP02000167">
    <property type="protein sequence ID" value="OWF56537.1"/>
    <property type="molecule type" value="Genomic_DNA"/>
</dbReference>
<reference evidence="10 11" key="1">
    <citation type="journal article" date="2017" name="Nat. Ecol. Evol.">
        <title>Scallop genome provides insights into evolution of bilaterian karyotype and development.</title>
        <authorList>
            <person name="Wang S."/>
            <person name="Zhang J."/>
            <person name="Jiao W."/>
            <person name="Li J."/>
            <person name="Xun X."/>
            <person name="Sun Y."/>
            <person name="Guo X."/>
            <person name="Huan P."/>
            <person name="Dong B."/>
            <person name="Zhang L."/>
            <person name="Hu X."/>
            <person name="Sun X."/>
            <person name="Wang J."/>
            <person name="Zhao C."/>
            <person name="Wang Y."/>
            <person name="Wang D."/>
            <person name="Huang X."/>
            <person name="Wang R."/>
            <person name="Lv J."/>
            <person name="Li Y."/>
            <person name="Zhang Z."/>
            <person name="Liu B."/>
            <person name="Lu W."/>
            <person name="Hui Y."/>
            <person name="Liang J."/>
            <person name="Zhou Z."/>
            <person name="Hou R."/>
            <person name="Li X."/>
            <person name="Liu Y."/>
            <person name="Li H."/>
            <person name="Ning X."/>
            <person name="Lin Y."/>
            <person name="Zhao L."/>
            <person name="Xing Q."/>
            <person name="Dou J."/>
            <person name="Li Y."/>
            <person name="Mao J."/>
            <person name="Guo H."/>
            <person name="Dou H."/>
            <person name="Li T."/>
            <person name="Mu C."/>
            <person name="Jiang W."/>
            <person name="Fu Q."/>
            <person name="Fu X."/>
            <person name="Miao Y."/>
            <person name="Liu J."/>
            <person name="Yu Q."/>
            <person name="Li R."/>
            <person name="Liao H."/>
            <person name="Li X."/>
            <person name="Kong Y."/>
            <person name="Jiang Z."/>
            <person name="Chourrout D."/>
            <person name="Li R."/>
            <person name="Bao Z."/>
        </authorList>
    </citation>
    <scope>NUCLEOTIDE SEQUENCE [LARGE SCALE GENOMIC DNA]</scope>
    <source>
        <strain evidence="10 11">PY_sf001</strain>
    </source>
</reference>